<protein>
    <submittedName>
        <fullName evidence="3">Predicted protein</fullName>
    </submittedName>
</protein>
<dbReference type="EMBL" id="GG663748">
    <property type="protein sequence ID" value="EEH52682.1"/>
    <property type="molecule type" value="Genomic_DNA"/>
</dbReference>
<keyword evidence="1" id="KW-0175">Coiled coil</keyword>
<dbReference type="PANTHER" id="PTHR21625:SF1">
    <property type="entry name" value="DYNEIN REGULATORY COMPLEX PROTEIN 1"/>
    <property type="match status" value="1"/>
</dbReference>
<keyword evidence="4" id="KW-1185">Reference proteome</keyword>
<feature type="domain" description="Dynein regulatory complex protein 1 C-terminal" evidence="2">
    <location>
        <begin position="360"/>
        <end position="419"/>
    </location>
</feature>
<dbReference type="GO" id="GO:0005858">
    <property type="term" value="C:axonemal dynein complex"/>
    <property type="evidence" value="ECO:0007669"/>
    <property type="project" value="InterPro"/>
</dbReference>
<dbReference type="OMA" id="WIRDEAS"/>
<dbReference type="Pfam" id="PF14775">
    <property type="entry name" value="NYD-SP28_assoc"/>
    <property type="match status" value="1"/>
</dbReference>
<dbReference type="InterPro" id="IPR039750">
    <property type="entry name" value="DRC1/DRC2"/>
</dbReference>
<dbReference type="AlphaFoldDB" id="C1N5F6"/>
<dbReference type="STRING" id="564608.C1N5F6"/>
<evidence type="ECO:0000313" key="4">
    <source>
        <dbReference type="Proteomes" id="UP000001876"/>
    </source>
</evidence>
<dbReference type="InterPro" id="IPR029440">
    <property type="entry name" value="DRC1_C"/>
</dbReference>
<feature type="coiled-coil region" evidence="1">
    <location>
        <begin position="105"/>
        <end position="143"/>
    </location>
</feature>
<evidence type="ECO:0000256" key="1">
    <source>
        <dbReference type="SAM" id="Coils"/>
    </source>
</evidence>
<gene>
    <name evidence="3" type="ORF">MICPUCDRAFT_48895</name>
</gene>
<sequence>MDSLFERRNILEQNFMEHSVATAFKYGDELEKCRAADAAEYNVLKIRLETDVQNLQQHLEAMRATYQLNTEKLEYNYRVLVERDHENQSTIGQQRGKIRKRRESLIKLKEKYAEFDKKYQAENAKLAADYRRVTEQFKELQVKCRHFEITDRRKYEQVWAMNEAQVAGKVRRALAADKTIHEQQLGMVWHAPSDDRVRDPAYAGFLAALVDETSFLIDPKTSRVLKQSAEDAAASGDADQIALAEAAAARLKAETTLRALAVSDAAAFDGMVLALTRDGEDPIAAAATASGGVKDVMVDAELIIPKLRAFVESEKLAREGGTAGGTAGGVDASRALKAAEDAAADAAAAPRKTKEQLEREFWENMSDVVGPKTYAVWGQLEEQLTRYHAMLRSRREGLEAATALKAQNDELRSLLGQYLRADANDDLQLPPSKLM</sequence>
<dbReference type="OrthoDB" id="10260459at2759"/>
<reference evidence="3 4" key="1">
    <citation type="journal article" date="2009" name="Science">
        <title>Green evolution and dynamic adaptations revealed by genomes of the marine picoeukaryotes Micromonas.</title>
        <authorList>
            <person name="Worden A.Z."/>
            <person name="Lee J.H."/>
            <person name="Mock T."/>
            <person name="Rouze P."/>
            <person name="Simmons M.P."/>
            <person name="Aerts A.L."/>
            <person name="Allen A.E."/>
            <person name="Cuvelier M.L."/>
            <person name="Derelle E."/>
            <person name="Everett M.V."/>
            <person name="Foulon E."/>
            <person name="Grimwood J."/>
            <person name="Gundlach H."/>
            <person name="Henrissat B."/>
            <person name="Napoli C."/>
            <person name="McDonald S.M."/>
            <person name="Parker M.S."/>
            <person name="Rombauts S."/>
            <person name="Salamov A."/>
            <person name="Von Dassow P."/>
            <person name="Badger J.H."/>
            <person name="Coutinho P.M."/>
            <person name="Demir E."/>
            <person name="Dubchak I."/>
            <person name="Gentemann C."/>
            <person name="Eikrem W."/>
            <person name="Gready J.E."/>
            <person name="John U."/>
            <person name="Lanier W."/>
            <person name="Lindquist E.A."/>
            <person name="Lucas S."/>
            <person name="Mayer K.F."/>
            <person name="Moreau H."/>
            <person name="Not F."/>
            <person name="Otillar R."/>
            <person name="Panaud O."/>
            <person name="Pangilinan J."/>
            <person name="Paulsen I."/>
            <person name="Piegu B."/>
            <person name="Poliakov A."/>
            <person name="Robbens S."/>
            <person name="Schmutz J."/>
            <person name="Toulza E."/>
            <person name="Wyss T."/>
            <person name="Zelensky A."/>
            <person name="Zhou K."/>
            <person name="Armbrust E.V."/>
            <person name="Bhattacharya D."/>
            <person name="Goodenough U.W."/>
            <person name="Van de Peer Y."/>
            <person name="Grigoriev I.V."/>
        </authorList>
    </citation>
    <scope>NUCLEOTIDE SEQUENCE [LARGE SCALE GENOMIC DNA]</scope>
    <source>
        <strain evidence="3 4">CCMP1545</strain>
    </source>
</reference>
<evidence type="ECO:0000313" key="3">
    <source>
        <dbReference type="EMBL" id="EEH52682.1"/>
    </source>
</evidence>
<dbReference type="RefSeq" id="XP_003063546.1">
    <property type="nucleotide sequence ID" value="XM_003063500.1"/>
</dbReference>
<proteinExistence type="predicted"/>
<dbReference type="GO" id="GO:0070286">
    <property type="term" value="P:axonemal dynein complex assembly"/>
    <property type="evidence" value="ECO:0007669"/>
    <property type="project" value="InterPro"/>
</dbReference>
<dbReference type="GeneID" id="9688793"/>
<dbReference type="KEGG" id="mpp:MICPUCDRAFT_48895"/>
<name>C1N5F6_MICPC</name>
<dbReference type="GO" id="GO:0060285">
    <property type="term" value="P:cilium-dependent cell motility"/>
    <property type="evidence" value="ECO:0007669"/>
    <property type="project" value="TreeGrafter"/>
</dbReference>
<dbReference type="eggNOG" id="ENOG502QQ2B">
    <property type="taxonomic scope" value="Eukaryota"/>
</dbReference>
<dbReference type="Proteomes" id="UP000001876">
    <property type="component" value="Unassembled WGS sequence"/>
</dbReference>
<organism evidence="4">
    <name type="scientific">Micromonas pusilla (strain CCMP1545)</name>
    <name type="common">Picoplanktonic green alga</name>
    <dbReference type="NCBI Taxonomy" id="564608"/>
    <lineage>
        <taxon>Eukaryota</taxon>
        <taxon>Viridiplantae</taxon>
        <taxon>Chlorophyta</taxon>
        <taxon>Mamiellophyceae</taxon>
        <taxon>Mamiellales</taxon>
        <taxon>Mamiellaceae</taxon>
        <taxon>Micromonas</taxon>
    </lineage>
</organism>
<accession>C1N5F6</accession>
<dbReference type="PANTHER" id="PTHR21625">
    <property type="entry name" value="NYD-SP28 PROTEIN"/>
    <property type="match status" value="1"/>
</dbReference>
<dbReference type="GO" id="GO:0003352">
    <property type="term" value="P:regulation of cilium movement"/>
    <property type="evidence" value="ECO:0007669"/>
    <property type="project" value="TreeGrafter"/>
</dbReference>
<evidence type="ECO:0000259" key="2">
    <source>
        <dbReference type="Pfam" id="PF14775"/>
    </source>
</evidence>